<evidence type="ECO:0008006" key="3">
    <source>
        <dbReference type="Google" id="ProtNLM"/>
    </source>
</evidence>
<organism evidence="2">
    <name type="scientific">Rhipicephalus appendiculatus</name>
    <name type="common">Brown ear tick</name>
    <dbReference type="NCBI Taxonomy" id="34631"/>
    <lineage>
        <taxon>Eukaryota</taxon>
        <taxon>Metazoa</taxon>
        <taxon>Ecdysozoa</taxon>
        <taxon>Arthropoda</taxon>
        <taxon>Chelicerata</taxon>
        <taxon>Arachnida</taxon>
        <taxon>Acari</taxon>
        <taxon>Parasitiformes</taxon>
        <taxon>Ixodida</taxon>
        <taxon>Ixodoidea</taxon>
        <taxon>Ixodidae</taxon>
        <taxon>Rhipicephalinae</taxon>
        <taxon>Rhipicephalus</taxon>
        <taxon>Rhipicephalus</taxon>
    </lineage>
</organism>
<keyword evidence="1" id="KW-0732">Signal</keyword>
<evidence type="ECO:0000313" key="2">
    <source>
        <dbReference type="EMBL" id="JAP87273.1"/>
    </source>
</evidence>
<dbReference type="EMBL" id="GEDV01001284">
    <property type="protein sequence ID" value="JAP87273.1"/>
    <property type="molecule type" value="Transcribed_RNA"/>
</dbReference>
<evidence type="ECO:0000256" key="1">
    <source>
        <dbReference type="SAM" id="SignalP"/>
    </source>
</evidence>
<feature type="chain" id="PRO_5007286940" description="Tick transposon" evidence="1">
    <location>
        <begin position="17"/>
        <end position="83"/>
    </location>
</feature>
<dbReference type="AlphaFoldDB" id="A0A131Z7E8"/>
<proteinExistence type="predicted"/>
<accession>A0A131Z7E8</accession>
<protein>
    <recommendedName>
        <fullName evidence="3">Tick transposon</fullName>
    </recommendedName>
</protein>
<sequence>FLWITLMALTSHIIQGSSTNSVLRKYSIALFPQNLRHCSQDHYALLLAPQLNLATTKLYRGRHGTNGCLLSATAATNFFLLSL</sequence>
<name>A0A131Z7E8_RHIAP</name>
<reference evidence="2" key="1">
    <citation type="journal article" date="2016" name="Ticks Tick Borne Dis.">
        <title>De novo assembly and annotation of the salivary gland transcriptome of Rhipicephalus appendiculatus male and female ticks during blood feeding.</title>
        <authorList>
            <person name="de Castro M.H."/>
            <person name="de Klerk D."/>
            <person name="Pienaar R."/>
            <person name="Latif A.A."/>
            <person name="Rees D.J."/>
            <person name="Mans B.J."/>
        </authorList>
    </citation>
    <scope>NUCLEOTIDE SEQUENCE</scope>
    <source>
        <tissue evidence="2">Salivary glands</tissue>
    </source>
</reference>
<feature type="signal peptide" evidence="1">
    <location>
        <begin position="1"/>
        <end position="16"/>
    </location>
</feature>
<feature type="non-terminal residue" evidence="2">
    <location>
        <position position="1"/>
    </location>
</feature>